<keyword evidence="2" id="KW-0378">Hydrolase</keyword>
<sequence length="288" mass="30348">MSTWILLRGLTRETRHWGALPDALREATGASRLMLLDLPGNGAFAHLRAPASVAAMVEFVRLAAVRGGAAGVGATGVGAAGVGATGVGATGVSATGAGTAGPINLLAMSLGAMVATAWAQQHPGEVARLVLINTSMRPFSHVHERLRPAAWPGLLSVARHWNDALCAERGIHRLTCNETGTLAADLESWSMIRRSAPVSRGNALRQLWAAARFRAGAEKPVCPLLLLSARGDRLVNPACTSNLAGAWGAPHREHPWAGHDLPHDDPAWVAEQVRAWLAQQTAEAWAMR</sequence>
<dbReference type="Gene3D" id="3.40.50.1820">
    <property type="entry name" value="alpha/beta hydrolase"/>
    <property type="match status" value="1"/>
</dbReference>
<dbReference type="SUPFAM" id="SSF53474">
    <property type="entry name" value="alpha/beta-Hydrolases"/>
    <property type="match status" value="1"/>
</dbReference>
<dbReference type="Proteomes" id="UP001558535">
    <property type="component" value="Unassembled WGS sequence"/>
</dbReference>
<dbReference type="RefSeq" id="WP_310108382.1">
    <property type="nucleotide sequence ID" value="NZ_CP168530.1"/>
</dbReference>
<evidence type="ECO:0000313" key="2">
    <source>
        <dbReference type="EMBL" id="MEX3749037.1"/>
    </source>
</evidence>
<accession>A0ABV3W756</accession>
<feature type="domain" description="Serine aminopeptidase S33" evidence="1">
    <location>
        <begin position="102"/>
        <end position="251"/>
    </location>
</feature>
<protein>
    <submittedName>
        <fullName evidence="2">Alpha/beta fold hydrolase</fullName>
    </submittedName>
</protein>
<proteinExistence type="predicted"/>
<dbReference type="EMBL" id="JBFPKE010000001">
    <property type="protein sequence ID" value="MEX3749037.1"/>
    <property type="molecule type" value="Genomic_DNA"/>
</dbReference>
<dbReference type="InterPro" id="IPR029058">
    <property type="entry name" value="AB_hydrolase_fold"/>
</dbReference>
<evidence type="ECO:0000259" key="1">
    <source>
        <dbReference type="Pfam" id="PF12146"/>
    </source>
</evidence>
<organism evidence="2 3">
    <name type="scientific">Paraburkholderia phenoliruptrix</name>
    <dbReference type="NCBI Taxonomy" id="252970"/>
    <lineage>
        <taxon>Bacteria</taxon>
        <taxon>Pseudomonadati</taxon>
        <taxon>Pseudomonadota</taxon>
        <taxon>Betaproteobacteria</taxon>
        <taxon>Burkholderiales</taxon>
        <taxon>Burkholderiaceae</taxon>
        <taxon>Paraburkholderia</taxon>
    </lineage>
</organism>
<reference evidence="2 3" key="1">
    <citation type="submission" date="2024-07" db="EMBL/GenBank/DDBJ databases">
        <title>A survey of Mimosa microsymbionts across Brazilian biomes reveals a high diversity of Paraburkholderia nodulating endemic species, but also that Cupriavidus is common as a symbiont of widespread species.</title>
        <authorList>
            <person name="Rouws L."/>
            <person name="Barauna A."/>
            <person name="Beukes C."/>
            <person name="Rouws J.R.C."/>
            <person name="De Faria S.M."/>
            <person name="Gross E."/>
            <person name="Bueno Dos Reis Junior F."/>
            <person name="Simon M.F."/>
            <person name="Maluk M."/>
            <person name="Odee D.W."/>
            <person name="Kenicer G."/>
            <person name="Young J.P.W."/>
            <person name="Reis V.M."/>
            <person name="Zilli J."/>
            <person name="James E.K."/>
        </authorList>
    </citation>
    <scope>NUCLEOTIDE SEQUENCE [LARGE SCALE GENOMIC DNA]</scope>
    <source>
        <strain evidence="2 3">BR14375</strain>
    </source>
</reference>
<name>A0ABV3W756_9BURK</name>
<dbReference type="GO" id="GO:0016787">
    <property type="term" value="F:hydrolase activity"/>
    <property type="evidence" value="ECO:0007669"/>
    <property type="project" value="UniProtKB-KW"/>
</dbReference>
<evidence type="ECO:0000313" key="3">
    <source>
        <dbReference type="Proteomes" id="UP001558535"/>
    </source>
</evidence>
<comment type="caution">
    <text evidence="2">The sequence shown here is derived from an EMBL/GenBank/DDBJ whole genome shotgun (WGS) entry which is preliminary data.</text>
</comment>
<gene>
    <name evidence="2" type="ORF">AB3X84_03350</name>
</gene>
<dbReference type="Pfam" id="PF12146">
    <property type="entry name" value="Hydrolase_4"/>
    <property type="match status" value="1"/>
</dbReference>
<dbReference type="InterPro" id="IPR022742">
    <property type="entry name" value="Hydrolase_4"/>
</dbReference>
<keyword evidence="3" id="KW-1185">Reference proteome</keyword>